<dbReference type="AlphaFoldDB" id="A0A9K3LVF5"/>
<name>A0A9K3LVF5_9STRA</name>
<accession>A0A9K3LVF5</accession>
<reference evidence="1" key="2">
    <citation type="submission" date="2021-04" db="EMBL/GenBank/DDBJ databases">
        <authorList>
            <person name="Podell S."/>
        </authorList>
    </citation>
    <scope>NUCLEOTIDE SEQUENCE</scope>
    <source>
        <strain evidence="1">Hildebrandi</strain>
    </source>
</reference>
<protein>
    <submittedName>
        <fullName evidence="1">Uncharacterized protein</fullName>
    </submittedName>
</protein>
<organism evidence="1 2">
    <name type="scientific">Nitzschia inconspicua</name>
    <dbReference type="NCBI Taxonomy" id="303405"/>
    <lineage>
        <taxon>Eukaryota</taxon>
        <taxon>Sar</taxon>
        <taxon>Stramenopiles</taxon>
        <taxon>Ochrophyta</taxon>
        <taxon>Bacillariophyta</taxon>
        <taxon>Bacillariophyceae</taxon>
        <taxon>Bacillariophycidae</taxon>
        <taxon>Bacillariales</taxon>
        <taxon>Bacillariaceae</taxon>
        <taxon>Nitzschia</taxon>
    </lineage>
</organism>
<evidence type="ECO:0000313" key="2">
    <source>
        <dbReference type="Proteomes" id="UP000693970"/>
    </source>
</evidence>
<sequence>MPGKYDDYDWDELPKDVQEAAALLGYNKKLWDTDKEPDECDVYWRELSAEQQAAAAKLGYDQKEWDK</sequence>
<dbReference type="OrthoDB" id="36624at2759"/>
<gene>
    <name evidence="1" type="ORF">IV203_031991</name>
</gene>
<keyword evidence="2" id="KW-1185">Reference proteome</keyword>
<comment type="caution">
    <text evidence="1">The sequence shown here is derived from an EMBL/GenBank/DDBJ whole genome shotgun (WGS) entry which is preliminary data.</text>
</comment>
<proteinExistence type="predicted"/>
<dbReference type="EMBL" id="JAGRRH010000006">
    <property type="protein sequence ID" value="KAG7369248.1"/>
    <property type="molecule type" value="Genomic_DNA"/>
</dbReference>
<reference evidence="1" key="1">
    <citation type="journal article" date="2021" name="Sci. Rep.">
        <title>Diploid genomic architecture of Nitzschia inconspicua, an elite biomass production diatom.</title>
        <authorList>
            <person name="Oliver A."/>
            <person name="Podell S."/>
            <person name="Pinowska A."/>
            <person name="Traller J.C."/>
            <person name="Smith S.R."/>
            <person name="McClure R."/>
            <person name="Beliaev A."/>
            <person name="Bohutskyi P."/>
            <person name="Hill E.A."/>
            <person name="Rabines A."/>
            <person name="Zheng H."/>
            <person name="Allen L.Z."/>
            <person name="Kuo A."/>
            <person name="Grigoriev I.V."/>
            <person name="Allen A.E."/>
            <person name="Hazlebeck D."/>
            <person name="Allen E.E."/>
        </authorList>
    </citation>
    <scope>NUCLEOTIDE SEQUENCE</scope>
    <source>
        <strain evidence="1">Hildebrandi</strain>
    </source>
</reference>
<dbReference type="Proteomes" id="UP000693970">
    <property type="component" value="Unassembled WGS sequence"/>
</dbReference>
<evidence type="ECO:0000313" key="1">
    <source>
        <dbReference type="EMBL" id="KAG7369248.1"/>
    </source>
</evidence>